<dbReference type="EMBL" id="AZMM01018783">
    <property type="protein sequence ID" value="ETJ17329.1"/>
    <property type="molecule type" value="Genomic_DNA"/>
</dbReference>
<sequence>MAKIDELNTKLSIDTSNKSTVKEHYNRIIGKGTSLHDLIIFSGLNSPNPTEAMMAYRDRNKAMLDSCNFFKSNRCIYTFMEMLKIKDVIKVYDNKVYIYEKEFNYWQIQKNNTQIISKLKSLLEEIYELQFKYLEMLGFNINSKLSTALRDIKISDNFKISRLEFEELVNKSSDWINFKNCCYNIENNRLLTEENDRKQYFFDSYVNVYIKYQSNDNEYTIPVTLEEDCPYFYNYFITSLNGDWNKLLQLGQHLIYSIITKNPERKAKQVLFMIGKHDLGKSCLIDLFSSYLPEELIRHIAPVEFGSKATRAQLFNARLNTVHEASAKRTIPISEFNKTVWINSDEAIINGILHKGNYLQLHQVYAGNNFFKVSNEYNPRDYLPKINILVIDGQYGEKINNLSQKIIEEKDYIISYFLFYIFEIDGKQQKLYQKLKNDDFNFIELEDAIDVKSEIQLEYEENILAKGQKKEKKLDTSILDYGLEQFFHNRIQPYEYDQVFIENIKNNHLDQIIKLSQKKVPEEYKIHIDDLYKFYVNYCDKHNLKFYPSSMFKKTINKEMNDHLIIESKIKSGKEIIDYTNKYKKMINKGQFIIMKKFKDKTTENNKIGYIGLKVLEDWYKIWI</sequence>
<name>W1WLN1_9ZZZZ</name>
<proteinExistence type="predicted"/>
<evidence type="ECO:0000313" key="1">
    <source>
        <dbReference type="EMBL" id="ETJ17329.1"/>
    </source>
</evidence>
<dbReference type="AlphaFoldDB" id="W1WLN1"/>
<organism evidence="1">
    <name type="scientific">human gut metagenome</name>
    <dbReference type="NCBI Taxonomy" id="408170"/>
    <lineage>
        <taxon>unclassified sequences</taxon>
        <taxon>metagenomes</taxon>
        <taxon>organismal metagenomes</taxon>
    </lineage>
</organism>
<comment type="caution">
    <text evidence="1">The sequence shown here is derived from an EMBL/GenBank/DDBJ whole genome shotgun (WGS) entry which is preliminary data.</text>
</comment>
<evidence type="ECO:0008006" key="2">
    <source>
        <dbReference type="Google" id="ProtNLM"/>
    </source>
</evidence>
<gene>
    <name evidence="1" type="ORF">Q604_UNBc4C00002G0014</name>
</gene>
<accession>W1WLN1</accession>
<protein>
    <recommendedName>
        <fullName evidence="2">SF3 helicase domain-containing protein</fullName>
    </recommendedName>
</protein>
<reference evidence="1" key="1">
    <citation type="submission" date="2013-12" db="EMBL/GenBank/DDBJ databases">
        <title>A Varibaculum cambriense genome reconstructed from a premature infant gut community with otherwise low bacterial novelty that shifts toward anaerobic metabolism during the third week of life.</title>
        <authorList>
            <person name="Brown C.T."/>
            <person name="Sharon I."/>
            <person name="Thomas B.C."/>
            <person name="Castelle C.J."/>
            <person name="Morowitz M.J."/>
            <person name="Banfield J.F."/>
        </authorList>
    </citation>
    <scope>NUCLEOTIDE SEQUENCE</scope>
</reference>